<name>A0A0B2SQR3_GLYSO</name>
<feature type="signal peptide" evidence="2">
    <location>
        <begin position="1"/>
        <end position="25"/>
    </location>
</feature>
<reference evidence="3" key="1">
    <citation type="submission" date="2014-07" db="EMBL/GenBank/DDBJ databases">
        <title>Identification of a novel salt tolerance gene in wild soybean by whole-genome sequencing.</title>
        <authorList>
            <person name="Lam H.-M."/>
            <person name="Qi X."/>
            <person name="Li M.-W."/>
            <person name="Liu X."/>
            <person name="Xie M."/>
            <person name="Ni M."/>
            <person name="Xu X."/>
        </authorList>
    </citation>
    <scope>NUCLEOTIDE SEQUENCE [LARGE SCALE GENOMIC DNA]</scope>
    <source>
        <tissue evidence="3">Root</tissue>
    </source>
</reference>
<dbReference type="PANTHER" id="PTHR47926:SF426">
    <property type="entry name" value="TETRATRICOPEPTIDE-LIKE HELICAL DOMAIN SUPERFAMILY, DYW DOMAIN-CONTAINING PROTEIN"/>
    <property type="match status" value="1"/>
</dbReference>
<organism evidence="3">
    <name type="scientific">Glycine soja</name>
    <name type="common">Wild soybean</name>
    <dbReference type="NCBI Taxonomy" id="3848"/>
    <lineage>
        <taxon>Eukaryota</taxon>
        <taxon>Viridiplantae</taxon>
        <taxon>Streptophyta</taxon>
        <taxon>Embryophyta</taxon>
        <taxon>Tracheophyta</taxon>
        <taxon>Spermatophyta</taxon>
        <taxon>Magnoliopsida</taxon>
        <taxon>eudicotyledons</taxon>
        <taxon>Gunneridae</taxon>
        <taxon>Pentapetalae</taxon>
        <taxon>rosids</taxon>
        <taxon>fabids</taxon>
        <taxon>Fabales</taxon>
        <taxon>Fabaceae</taxon>
        <taxon>Papilionoideae</taxon>
        <taxon>50 kb inversion clade</taxon>
        <taxon>NPAAA clade</taxon>
        <taxon>indigoferoid/millettioid clade</taxon>
        <taxon>Phaseoleae</taxon>
        <taxon>Glycine</taxon>
        <taxon>Glycine subgen. Soja</taxon>
    </lineage>
</organism>
<feature type="chain" id="PRO_5002078061" evidence="2">
    <location>
        <begin position="26"/>
        <end position="265"/>
    </location>
</feature>
<dbReference type="Proteomes" id="UP000053555">
    <property type="component" value="Unassembled WGS sequence"/>
</dbReference>
<dbReference type="GO" id="GO:0009451">
    <property type="term" value="P:RNA modification"/>
    <property type="evidence" value="ECO:0007669"/>
    <property type="project" value="InterPro"/>
</dbReference>
<dbReference type="GO" id="GO:0003723">
    <property type="term" value="F:RNA binding"/>
    <property type="evidence" value="ECO:0007669"/>
    <property type="project" value="InterPro"/>
</dbReference>
<accession>A0A0B2SQR3</accession>
<evidence type="ECO:0000313" key="3">
    <source>
        <dbReference type="EMBL" id="KHN49051.1"/>
    </source>
</evidence>
<dbReference type="PANTHER" id="PTHR47926">
    <property type="entry name" value="PENTATRICOPEPTIDE REPEAT-CONTAINING PROTEIN"/>
    <property type="match status" value="1"/>
</dbReference>
<gene>
    <name evidence="3" type="ORF">glysoja_031262</name>
</gene>
<keyword evidence="3" id="KW-0378">Hydrolase</keyword>
<feature type="compositionally biased region" description="Acidic residues" evidence="1">
    <location>
        <begin position="178"/>
        <end position="187"/>
    </location>
</feature>
<dbReference type="GO" id="GO:0016787">
    <property type="term" value="F:hydrolase activity"/>
    <property type="evidence" value="ECO:0007669"/>
    <property type="project" value="UniProtKB-KW"/>
</dbReference>
<evidence type="ECO:0000256" key="2">
    <source>
        <dbReference type="SAM" id="SignalP"/>
    </source>
</evidence>
<dbReference type="InterPro" id="IPR046960">
    <property type="entry name" value="PPR_At4g14850-like_plant"/>
</dbReference>
<dbReference type="EMBL" id="KN639250">
    <property type="protein sequence ID" value="KHN49051.1"/>
    <property type="molecule type" value="Genomic_DNA"/>
</dbReference>
<dbReference type="AlphaFoldDB" id="A0A0B2SQR3"/>
<proteinExistence type="predicted"/>
<sequence>MLPLNLKLCLITLLSLLLACVNLVAFNLIKEIHGCAVRNSIHLHHQLSSALIEVFERCGSLRCASLVFEKMRDEDKDVVMWSNLIPTCTFHGEAEVGLESFRWMETVEVRQNGVTFLGVLKACNHVGLVDEAVWYFARMSGEYGVEAGSDGKGVGGAAWGVQEFRGVEAGKGRMEEAERVEEDEGEGRDECGDEMPRGNWNGVEFEGTSKLEGEMKEWGVKETTTATGSSLMECQSHDIWPNVISSHIKGEVGLMTFRYRHTGLY</sequence>
<dbReference type="EC" id="3.4.24.-" evidence="3"/>
<dbReference type="PROSITE" id="PS51257">
    <property type="entry name" value="PROKAR_LIPOPROTEIN"/>
    <property type="match status" value="1"/>
</dbReference>
<keyword evidence="2" id="KW-0732">Signal</keyword>
<dbReference type="EC" id="3.6.4.3" evidence="3"/>
<evidence type="ECO:0000256" key="1">
    <source>
        <dbReference type="SAM" id="MobiDB-lite"/>
    </source>
</evidence>
<protein>
    <submittedName>
        <fullName evidence="3">Putative pentatricopeptide repeat-containing protein</fullName>
        <ecNumber evidence="3">3.4.24.-</ecNumber>
        <ecNumber evidence="3">3.6.4.3</ecNumber>
    </submittedName>
</protein>
<dbReference type="Gene3D" id="1.25.40.10">
    <property type="entry name" value="Tetratricopeptide repeat domain"/>
    <property type="match status" value="1"/>
</dbReference>
<dbReference type="InterPro" id="IPR011990">
    <property type="entry name" value="TPR-like_helical_dom_sf"/>
</dbReference>
<feature type="region of interest" description="Disordered" evidence="1">
    <location>
        <begin position="170"/>
        <end position="203"/>
    </location>
</feature>